<dbReference type="GO" id="GO:0006952">
    <property type="term" value="P:defense response"/>
    <property type="evidence" value="ECO:0007669"/>
    <property type="project" value="UniProtKB-KW"/>
</dbReference>
<reference evidence="4 5" key="2">
    <citation type="submission" date="2024-10" db="EMBL/GenBank/DDBJ databases">
        <authorList>
            <person name="Ryan C."/>
        </authorList>
    </citation>
    <scope>NUCLEOTIDE SEQUENCE [LARGE SCALE GENOMIC DNA]</scope>
</reference>
<keyword evidence="1" id="KW-0677">Repeat</keyword>
<evidence type="ECO:0000313" key="4">
    <source>
        <dbReference type="EMBL" id="CAL4983444.1"/>
    </source>
</evidence>
<evidence type="ECO:0000256" key="1">
    <source>
        <dbReference type="ARBA" id="ARBA00022737"/>
    </source>
</evidence>
<evidence type="ECO:0000259" key="3">
    <source>
        <dbReference type="SMART" id="SM00382"/>
    </source>
</evidence>
<keyword evidence="5" id="KW-1185">Reference proteome</keyword>
<dbReference type="Proteomes" id="UP001497457">
    <property type="component" value="Chromosome 22rd"/>
</dbReference>
<feature type="domain" description="AAA+ ATPase" evidence="3">
    <location>
        <begin position="192"/>
        <end position="377"/>
    </location>
</feature>
<dbReference type="SUPFAM" id="SSF52047">
    <property type="entry name" value="RNI-like"/>
    <property type="match status" value="1"/>
</dbReference>
<organism evidence="4 5">
    <name type="scientific">Urochloa decumbens</name>
    <dbReference type="NCBI Taxonomy" id="240449"/>
    <lineage>
        <taxon>Eukaryota</taxon>
        <taxon>Viridiplantae</taxon>
        <taxon>Streptophyta</taxon>
        <taxon>Embryophyta</taxon>
        <taxon>Tracheophyta</taxon>
        <taxon>Spermatophyta</taxon>
        <taxon>Magnoliopsida</taxon>
        <taxon>Liliopsida</taxon>
        <taxon>Poales</taxon>
        <taxon>Poaceae</taxon>
        <taxon>PACMAD clade</taxon>
        <taxon>Panicoideae</taxon>
        <taxon>Panicodae</taxon>
        <taxon>Paniceae</taxon>
        <taxon>Melinidinae</taxon>
        <taxon>Urochloa</taxon>
    </lineage>
</organism>
<dbReference type="Pfam" id="PF23598">
    <property type="entry name" value="LRR_14"/>
    <property type="match status" value="1"/>
</dbReference>
<dbReference type="InterPro" id="IPR002182">
    <property type="entry name" value="NB-ARC"/>
</dbReference>
<dbReference type="AlphaFoldDB" id="A0ABC9AS71"/>
<sequence>MEPAAFTEEQGVPSMVENAEVEIEEVLRLLEVLRAKNSELMEAVGPHRPKGDVERRGMAFMEMELSVIVGFLMTLSSQNIDGDMRSWLQQLYGLSSRIINGILEAGRRRHRLRLRVAQSFVCSSDSDWLSDVMLKFYRLSEHPCRYTHLLASSDPGLPAQAPMVGGLPLVGIDGPIKKLLKWLVPWEETDSSLRVLAVIGPVGIGKTTLAMELHNRIRLQAGGGHHPFQCSIIAQMSRRTNRNELLLQDILSQISDPAGPAPSSYQSQPKIIDLLVHQVSERLQDKRYLIIIDDIWEASDWETIKGAFPDNNHNSRILITTRVQSIEWSCCSGFQMKPLNQMDSETLLLAKTFGSVDDGYLTDDEKLFCENILLRCEGIPLFIIGMADWLKEQFQQQQHLRQFQGQEEVEEQNKFAFAIHSEEGDVPRLPKHFEQALSTIFDDLPSKVRPLLMCMSMFPYGYKFEKGRLFRKWLSEGFADWEEAEYYFSQLVHGNVITACVADNSTRSPDGTEDCQWHVNHFMQQFLTSKSADMGFVFTSTTLNLAAASATCHDKETRTMPRKLALHHPDPSIPSLLETVDLSETRSLSLSGAVSRIPLDKFVNLVVLDLEGWENLQDEDILLVCRSKLFFLEYLSIRNTRVRKLPREIKELRLVATLDVSYTQIKTAVMVPHDIRCLHNMHTLATIDLSEYPASFIYALGDLEYLLVLAITWCFHQCTDGSYSEALLSSIPKWKCLKSLTIHCGLGCYMEFLESLSDISPHLERFKVTIGRFAGLPKWIHGLRFLSFLQITICELGIDDLRILRDLPKLQCLILGAMPKLIYLQLNFCACPTRHIRVPLGITNLRRLRAVTLCYNLRYTNSPSIKMTVDSVIKEVAEHGNQIDLFINDIKHDHVQAVDEETDNATGTPCGTNAGAGYEAQIVADGATGVIEVEITEAES</sequence>
<dbReference type="InterPro" id="IPR003593">
    <property type="entry name" value="AAA+_ATPase"/>
</dbReference>
<dbReference type="InterPro" id="IPR032675">
    <property type="entry name" value="LRR_dom_sf"/>
</dbReference>
<accession>A0ABC9AS71</accession>
<name>A0ABC9AS71_9POAL</name>
<dbReference type="InterPro" id="IPR055414">
    <property type="entry name" value="LRR_R13L4/SHOC2-like"/>
</dbReference>
<dbReference type="InterPro" id="IPR044974">
    <property type="entry name" value="Disease_R_plants"/>
</dbReference>
<dbReference type="SUPFAM" id="SSF52540">
    <property type="entry name" value="P-loop containing nucleoside triphosphate hydrolases"/>
    <property type="match status" value="1"/>
</dbReference>
<feature type="coiled-coil region" evidence="2">
    <location>
        <begin position="16"/>
        <end position="43"/>
    </location>
</feature>
<dbReference type="Pfam" id="PF00931">
    <property type="entry name" value="NB-ARC"/>
    <property type="match status" value="1"/>
</dbReference>
<proteinExistence type="predicted"/>
<dbReference type="EMBL" id="OZ075132">
    <property type="protein sequence ID" value="CAL4983444.1"/>
    <property type="molecule type" value="Genomic_DNA"/>
</dbReference>
<evidence type="ECO:0000313" key="5">
    <source>
        <dbReference type="Proteomes" id="UP001497457"/>
    </source>
</evidence>
<evidence type="ECO:0000256" key="2">
    <source>
        <dbReference type="SAM" id="Coils"/>
    </source>
</evidence>
<protein>
    <recommendedName>
        <fullName evidence="3">AAA+ ATPase domain-containing protein</fullName>
    </recommendedName>
</protein>
<dbReference type="PANTHER" id="PTHR23155:SF957">
    <property type="entry name" value="OS11G0606800 PROTEIN"/>
    <property type="match status" value="1"/>
</dbReference>
<dbReference type="SMART" id="SM00382">
    <property type="entry name" value="AAA"/>
    <property type="match status" value="1"/>
</dbReference>
<dbReference type="Gene3D" id="3.80.10.10">
    <property type="entry name" value="Ribonuclease Inhibitor"/>
    <property type="match status" value="1"/>
</dbReference>
<dbReference type="GO" id="GO:0051707">
    <property type="term" value="P:response to other organism"/>
    <property type="evidence" value="ECO:0007669"/>
    <property type="project" value="UniProtKB-ARBA"/>
</dbReference>
<dbReference type="PRINTS" id="PR00364">
    <property type="entry name" value="DISEASERSIST"/>
</dbReference>
<reference evidence="5" key="1">
    <citation type="submission" date="2024-06" db="EMBL/GenBank/DDBJ databases">
        <authorList>
            <person name="Ryan C."/>
        </authorList>
    </citation>
    <scope>NUCLEOTIDE SEQUENCE [LARGE SCALE GENOMIC DNA]</scope>
</reference>
<dbReference type="InterPro" id="IPR027417">
    <property type="entry name" value="P-loop_NTPase"/>
</dbReference>
<keyword evidence="2" id="KW-0175">Coiled coil</keyword>
<dbReference type="Gene3D" id="3.40.50.300">
    <property type="entry name" value="P-loop containing nucleotide triphosphate hydrolases"/>
    <property type="match status" value="1"/>
</dbReference>
<dbReference type="PANTHER" id="PTHR23155">
    <property type="entry name" value="DISEASE RESISTANCE PROTEIN RP"/>
    <property type="match status" value="1"/>
</dbReference>
<gene>
    <name evidence="4" type="ORF">URODEC1_LOCUS57048</name>
</gene>